<evidence type="ECO:0000256" key="1">
    <source>
        <dbReference type="SAM" id="Phobius"/>
    </source>
</evidence>
<proteinExistence type="predicted"/>
<evidence type="ECO:0000313" key="2">
    <source>
        <dbReference type="EMBL" id="USV02470.1"/>
    </source>
</evidence>
<gene>
    <name evidence="2" type="ORF">KFQ06_08165</name>
</gene>
<feature type="transmembrane region" description="Helical" evidence="1">
    <location>
        <begin position="7"/>
        <end position="30"/>
    </location>
</feature>
<name>A0ABY5CYC3_9GAMM</name>
<organism evidence="2 3">
    <name type="scientific">Serratia entomophila</name>
    <dbReference type="NCBI Taxonomy" id="42906"/>
    <lineage>
        <taxon>Bacteria</taxon>
        <taxon>Pseudomonadati</taxon>
        <taxon>Pseudomonadota</taxon>
        <taxon>Gammaproteobacteria</taxon>
        <taxon>Enterobacterales</taxon>
        <taxon>Yersiniaceae</taxon>
        <taxon>Serratia</taxon>
    </lineage>
</organism>
<protein>
    <submittedName>
        <fullName evidence="2">Uncharacterized protein</fullName>
    </submittedName>
</protein>
<accession>A0ABY5CYC3</accession>
<dbReference type="Proteomes" id="UP001056873">
    <property type="component" value="Chromosome"/>
</dbReference>
<feature type="transmembrane region" description="Helical" evidence="1">
    <location>
        <begin position="50"/>
        <end position="70"/>
    </location>
</feature>
<keyword evidence="1" id="KW-0812">Transmembrane</keyword>
<keyword evidence="3" id="KW-1185">Reference proteome</keyword>
<evidence type="ECO:0000313" key="3">
    <source>
        <dbReference type="Proteomes" id="UP001056873"/>
    </source>
</evidence>
<reference evidence="2" key="1">
    <citation type="journal article" date="2022" name="BMC Genomics">
        <title>Genome sequence of the entomopathogenic Serratia entomophila isolate 626 and characterisation of the species specific itaconate degradation pathway.</title>
        <authorList>
            <person name="Vaughan A.L."/>
            <person name="Altermann E."/>
            <person name="Glare T.R."/>
            <person name="Hurst M.R.H."/>
        </authorList>
    </citation>
    <scope>NUCLEOTIDE SEQUENCE</scope>
    <source>
        <strain evidence="2">626</strain>
    </source>
</reference>
<keyword evidence="1" id="KW-0472">Membrane</keyword>
<keyword evidence="1" id="KW-1133">Transmembrane helix</keyword>
<dbReference type="RefSeq" id="WP_234590261.1">
    <property type="nucleotide sequence ID" value="NZ_CAMIPG010000002.1"/>
</dbReference>
<feature type="transmembrane region" description="Helical" evidence="1">
    <location>
        <begin position="111"/>
        <end position="129"/>
    </location>
</feature>
<sequence>MDLFLMRIFVALGAVFIFLFLTCVVMFFRHKNHYNYIVSSYLEAKLFMPSYYKFLSQAGFFGSFPVVLFFRKVIEKKKVKISHGEYLPEDAYVFFSGQSLVNIKWMKRYSFLYLSLMVVFFLLIILTFWI</sequence>
<dbReference type="EMBL" id="CP074347">
    <property type="protein sequence ID" value="USV02470.1"/>
    <property type="molecule type" value="Genomic_DNA"/>
</dbReference>
<dbReference type="GeneID" id="75021958"/>